<organism evidence="6 7">
    <name type="scientific">Microbulbifer halophilus</name>
    <dbReference type="NCBI Taxonomy" id="453963"/>
    <lineage>
        <taxon>Bacteria</taxon>
        <taxon>Pseudomonadati</taxon>
        <taxon>Pseudomonadota</taxon>
        <taxon>Gammaproteobacteria</taxon>
        <taxon>Cellvibrionales</taxon>
        <taxon>Microbulbiferaceae</taxon>
        <taxon>Microbulbifer</taxon>
    </lineage>
</organism>
<dbReference type="InterPro" id="IPR058245">
    <property type="entry name" value="NreC/VraR/RcsB-like_REC"/>
</dbReference>
<dbReference type="PROSITE" id="PS50110">
    <property type="entry name" value="RESPONSE_REGULATORY"/>
    <property type="match status" value="1"/>
</dbReference>
<protein>
    <submittedName>
        <fullName evidence="6">Response regulator</fullName>
    </submittedName>
</protein>
<reference evidence="7" key="1">
    <citation type="journal article" date="2019" name="Int. J. Syst. Evol. Microbiol.">
        <title>The Global Catalogue of Microorganisms (GCM) 10K type strain sequencing project: providing services to taxonomists for standard genome sequencing and annotation.</title>
        <authorList>
            <consortium name="The Broad Institute Genomics Platform"/>
            <consortium name="The Broad Institute Genome Sequencing Center for Infectious Disease"/>
            <person name="Wu L."/>
            <person name="Ma J."/>
        </authorList>
    </citation>
    <scope>NUCLEOTIDE SEQUENCE [LARGE SCALE GENOMIC DNA]</scope>
    <source>
        <strain evidence="7">KCTC 12848</strain>
    </source>
</reference>
<keyword evidence="2" id="KW-0238">DNA-binding</keyword>
<dbReference type="SUPFAM" id="SSF46894">
    <property type="entry name" value="C-terminal effector domain of the bipartite response regulators"/>
    <property type="match status" value="1"/>
</dbReference>
<accession>A0ABW5EBA0</accession>
<name>A0ABW5EBA0_9GAMM</name>
<dbReference type="InterPro" id="IPR000792">
    <property type="entry name" value="Tscrpt_reg_LuxR_C"/>
</dbReference>
<evidence type="ECO:0000313" key="7">
    <source>
        <dbReference type="Proteomes" id="UP001597425"/>
    </source>
</evidence>
<dbReference type="PROSITE" id="PS00622">
    <property type="entry name" value="HTH_LUXR_1"/>
    <property type="match status" value="1"/>
</dbReference>
<evidence type="ECO:0000313" key="6">
    <source>
        <dbReference type="EMBL" id="MFD2310348.1"/>
    </source>
</evidence>
<evidence type="ECO:0000256" key="1">
    <source>
        <dbReference type="ARBA" id="ARBA00022553"/>
    </source>
</evidence>
<dbReference type="InterPro" id="IPR001789">
    <property type="entry name" value="Sig_transdc_resp-reg_receiver"/>
</dbReference>
<dbReference type="CDD" id="cd17535">
    <property type="entry name" value="REC_NarL-like"/>
    <property type="match status" value="1"/>
</dbReference>
<dbReference type="Gene3D" id="3.40.50.2300">
    <property type="match status" value="1"/>
</dbReference>
<evidence type="ECO:0000259" key="4">
    <source>
        <dbReference type="PROSITE" id="PS50043"/>
    </source>
</evidence>
<dbReference type="PANTHER" id="PTHR43214:SF43">
    <property type="entry name" value="TWO-COMPONENT RESPONSE REGULATOR"/>
    <property type="match status" value="1"/>
</dbReference>
<feature type="domain" description="HTH luxR-type" evidence="4">
    <location>
        <begin position="140"/>
        <end position="205"/>
    </location>
</feature>
<comment type="caution">
    <text evidence="3">Lacks conserved residue(s) required for the propagation of feature annotation.</text>
</comment>
<evidence type="ECO:0000259" key="5">
    <source>
        <dbReference type="PROSITE" id="PS50110"/>
    </source>
</evidence>
<comment type="caution">
    <text evidence="6">The sequence shown here is derived from an EMBL/GenBank/DDBJ whole genome shotgun (WGS) entry which is preliminary data.</text>
</comment>
<dbReference type="SMART" id="SM00421">
    <property type="entry name" value="HTH_LUXR"/>
    <property type="match status" value="1"/>
</dbReference>
<dbReference type="CDD" id="cd06170">
    <property type="entry name" value="LuxR_C_like"/>
    <property type="match status" value="1"/>
</dbReference>
<dbReference type="RefSeq" id="WP_265722543.1">
    <property type="nucleotide sequence ID" value="NZ_JAPIVK010000024.1"/>
</dbReference>
<dbReference type="InterPro" id="IPR016032">
    <property type="entry name" value="Sig_transdc_resp-reg_C-effctor"/>
</dbReference>
<sequence>MKMNIVIADGHEVFRQGLQSLIKSLDTIDRLFLAGDGQETWDIIKREKPDLAILEVNIRGIGGIDIARKIDLYGYPTQVIILTSCEAPLVAMTAREAGASGYVLKHSPFDSLLRALQTVQDGGTFTDPKIRTKISKFHRQGGIFSPLSPRETEVARLISTGNSSKQIARLLNVSPRTVDTYRDRLMKKISANNLSEVVRFTIMAGLIE</sequence>
<gene>
    <name evidence="6" type="ORF">ACFSKX_07925</name>
</gene>
<dbReference type="InterPro" id="IPR039420">
    <property type="entry name" value="WalR-like"/>
</dbReference>
<feature type="domain" description="Response regulatory" evidence="5">
    <location>
        <begin position="4"/>
        <end position="120"/>
    </location>
</feature>
<dbReference type="PRINTS" id="PR00038">
    <property type="entry name" value="HTHLUXR"/>
</dbReference>
<proteinExistence type="predicted"/>
<dbReference type="Proteomes" id="UP001597425">
    <property type="component" value="Unassembled WGS sequence"/>
</dbReference>
<evidence type="ECO:0000256" key="3">
    <source>
        <dbReference type="PROSITE-ProRule" id="PRU00169"/>
    </source>
</evidence>
<dbReference type="Pfam" id="PF00196">
    <property type="entry name" value="GerE"/>
    <property type="match status" value="1"/>
</dbReference>
<dbReference type="SMART" id="SM00448">
    <property type="entry name" value="REC"/>
    <property type="match status" value="1"/>
</dbReference>
<keyword evidence="7" id="KW-1185">Reference proteome</keyword>
<dbReference type="Pfam" id="PF00072">
    <property type="entry name" value="Response_reg"/>
    <property type="match status" value="1"/>
</dbReference>
<evidence type="ECO:0000256" key="2">
    <source>
        <dbReference type="ARBA" id="ARBA00023125"/>
    </source>
</evidence>
<dbReference type="PROSITE" id="PS50043">
    <property type="entry name" value="HTH_LUXR_2"/>
    <property type="match status" value="1"/>
</dbReference>
<keyword evidence="1" id="KW-0597">Phosphoprotein</keyword>
<dbReference type="EMBL" id="JBHUJD010000008">
    <property type="protein sequence ID" value="MFD2310348.1"/>
    <property type="molecule type" value="Genomic_DNA"/>
</dbReference>
<dbReference type="InterPro" id="IPR011006">
    <property type="entry name" value="CheY-like_superfamily"/>
</dbReference>
<dbReference type="PANTHER" id="PTHR43214">
    <property type="entry name" value="TWO-COMPONENT RESPONSE REGULATOR"/>
    <property type="match status" value="1"/>
</dbReference>
<dbReference type="SUPFAM" id="SSF52172">
    <property type="entry name" value="CheY-like"/>
    <property type="match status" value="1"/>
</dbReference>